<sequence length="132" mass="14985">MSTYLQIKGGLVVVRSVVLRVSLPGTATYKLAKDLWRRLKHLISGSEHTIKNAGQFLRKLRSFSIEDYEVMLSPDVTSHFTSINHNLARVTIAELLRNNSNTTEAMKREIYANCWTSARIHTLASMDKHINS</sequence>
<dbReference type="CTD" id="20315583"/>
<evidence type="ECO:0000313" key="2">
    <source>
        <dbReference type="Proteomes" id="UP000054324"/>
    </source>
</evidence>
<dbReference type="Proteomes" id="UP000054324">
    <property type="component" value="Unassembled WGS sequence"/>
</dbReference>
<name>A0A075A2P0_OPIVI</name>
<dbReference type="OrthoDB" id="10029313at2759"/>
<evidence type="ECO:0000313" key="1">
    <source>
        <dbReference type="EMBL" id="KER32517.1"/>
    </source>
</evidence>
<reference evidence="1 2" key="1">
    <citation type="submission" date="2013-11" db="EMBL/GenBank/DDBJ databases">
        <title>Opisthorchis viverrini - life in the bile duct.</title>
        <authorList>
            <person name="Young N.D."/>
            <person name="Nagarajan N."/>
            <person name="Lin S.J."/>
            <person name="Korhonen P.K."/>
            <person name="Jex A.R."/>
            <person name="Hall R.S."/>
            <person name="Safavi-Hemami H."/>
            <person name="Kaewkong W."/>
            <person name="Bertrand D."/>
            <person name="Gao S."/>
            <person name="Seet Q."/>
            <person name="Wongkham S."/>
            <person name="Teh B.T."/>
            <person name="Wongkham C."/>
            <person name="Intapan P.M."/>
            <person name="Maleewong W."/>
            <person name="Yang X."/>
            <person name="Hu M."/>
            <person name="Wang Z."/>
            <person name="Hofmann A."/>
            <person name="Sternberg P.W."/>
            <person name="Tan P."/>
            <person name="Wang J."/>
            <person name="Gasser R.B."/>
        </authorList>
    </citation>
    <scope>NUCLEOTIDE SEQUENCE [LARGE SCALE GENOMIC DNA]</scope>
</reference>
<dbReference type="KEGG" id="ovi:T265_01395"/>
<organism evidence="1 2">
    <name type="scientific">Opisthorchis viverrini</name>
    <name type="common">Southeast Asian liver fluke</name>
    <dbReference type="NCBI Taxonomy" id="6198"/>
    <lineage>
        <taxon>Eukaryota</taxon>
        <taxon>Metazoa</taxon>
        <taxon>Spiralia</taxon>
        <taxon>Lophotrochozoa</taxon>
        <taxon>Platyhelminthes</taxon>
        <taxon>Trematoda</taxon>
        <taxon>Digenea</taxon>
        <taxon>Opisthorchiida</taxon>
        <taxon>Opisthorchiata</taxon>
        <taxon>Opisthorchiidae</taxon>
        <taxon>Opisthorchis</taxon>
    </lineage>
</organism>
<keyword evidence="2" id="KW-1185">Reference proteome</keyword>
<protein>
    <submittedName>
        <fullName evidence="1">Uncharacterized protein</fullName>
    </submittedName>
</protein>
<dbReference type="GeneID" id="20315583"/>
<dbReference type="EMBL" id="KL596633">
    <property type="protein sequence ID" value="KER32517.1"/>
    <property type="molecule type" value="Genomic_DNA"/>
</dbReference>
<proteinExistence type="predicted"/>
<dbReference type="RefSeq" id="XP_009163685.1">
    <property type="nucleotide sequence ID" value="XM_009165421.1"/>
</dbReference>
<dbReference type="AlphaFoldDB" id="A0A075A2P0"/>
<accession>A0A075A2P0</accession>
<gene>
    <name evidence="1" type="ORF">T265_01395</name>
</gene>